<evidence type="ECO:0000313" key="2">
    <source>
        <dbReference type="Proteomes" id="UP000297540"/>
    </source>
</evidence>
<evidence type="ECO:0000313" key="1">
    <source>
        <dbReference type="EMBL" id="TFF33964.1"/>
    </source>
</evidence>
<dbReference type="PROSITE" id="PS51257">
    <property type="entry name" value="PROKAR_LIPOPROTEIN"/>
    <property type="match status" value="1"/>
</dbReference>
<dbReference type="EMBL" id="SOZE01000036">
    <property type="protein sequence ID" value="TFF33964.1"/>
    <property type="molecule type" value="Genomic_DNA"/>
</dbReference>
<dbReference type="AlphaFoldDB" id="A0A4Y8S6E8"/>
<name>A0A4Y8S6E8_9SPHI</name>
<evidence type="ECO:0008006" key="3">
    <source>
        <dbReference type="Google" id="ProtNLM"/>
    </source>
</evidence>
<gene>
    <name evidence="1" type="ORF">E2R66_23580</name>
</gene>
<accession>A0A4Y8S6E8</accession>
<dbReference type="RefSeq" id="WP_133235545.1">
    <property type="nucleotide sequence ID" value="NZ_SOZE01000036.1"/>
</dbReference>
<reference evidence="1 2" key="1">
    <citation type="journal article" date="2017" name="Int. J. Syst. Evol. Microbiol.">
        <title>Mucilaginibacterpsychrotolerans sp. nov., isolated from peatlands.</title>
        <authorList>
            <person name="Deng Y."/>
            <person name="Shen L."/>
            <person name="Xu B."/>
            <person name="Liu Y."/>
            <person name="Gu Z."/>
            <person name="Liu H."/>
            <person name="Zhou Y."/>
        </authorList>
    </citation>
    <scope>NUCLEOTIDE SEQUENCE [LARGE SCALE GENOMIC DNA]</scope>
    <source>
        <strain evidence="1 2">NH7-4</strain>
    </source>
</reference>
<protein>
    <recommendedName>
        <fullName evidence="3">Lipoprotein</fullName>
    </recommendedName>
</protein>
<proteinExistence type="predicted"/>
<organism evidence="1 2">
    <name type="scientific">Mucilaginibacter psychrotolerans</name>
    <dbReference type="NCBI Taxonomy" id="1524096"/>
    <lineage>
        <taxon>Bacteria</taxon>
        <taxon>Pseudomonadati</taxon>
        <taxon>Bacteroidota</taxon>
        <taxon>Sphingobacteriia</taxon>
        <taxon>Sphingobacteriales</taxon>
        <taxon>Sphingobacteriaceae</taxon>
        <taxon>Mucilaginibacter</taxon>
    </lineage>
</organism>
<dbReference type="Proteomes" id="UP000297540">
    <property type="component" value="Unassembled WGS sequence"/>
</dbReference>
<keyword evidence="2" id="KW-1185">Reference proteome</keyword>
<comment type="caution">
    <text evidence="1">The sequence shown here is derived from an EMBL/GenBank/DDBJ whole genome shotgun (WGS) entry which is preliminary data.</text>
</comment>
<sequence length="220" mass="24043">MKKHLFFITIVFSIFTSCSKSSGDQSPAEIQTQKVQQLERKYGLQRLTTNQIQNRKNTRQFNSLDELERYLAGKPQTKAFSEVKGIMELKESGNSDVVGGKRLDATYSGSGPYSATLTLTNSEGYPDKLALVWSANSAATGTLYFTGSNAGSFTWIQKQGYDFNHTVYIRGDYIETFGVNGLYTWSKAYDFSFEGGWGAGQIGGSATYTPKANGGSGGGE</sequence>